<dbReference type="PANTHER" id="PTHR22930:SF269">
    <property type="entry name" value="NUCLEASE HARBI1-LIKE PROTEIN"/>
    <property type="match status" value="1"/>
</dbReference>
<dbReference type="PANTHER" id="PTHR22930">
    <property type="match status" value="1"/>
</dbReference>
<dbReference type="InterPro" id="IPR045249">
    <property type="entry name" value="HARBI1-like"/>
</dbReference>
<keyword evidence="7" id="KW-0539">Nucleus</keyword>
<dbReference type="GO" id="GO:0016787">
    <property type="term" value="F:hydrolase activity"/>
    <property type="evidence" value="ECO:0007669"/>
    <property type="project" value="UniProtKB-KW"/>
</dbReference>
<accession>A0A182F8H5</accession>
<dbReference type="Proteomes" id="UP000069272">
    <property type="component" value="Chromosome 2R"/>
</dbReference>
<comment type="cofactor">
    <cofactor evidence="1">
        <name>a divalent metal cation</name>
        <dbReference type="ChEBI" id="CHEBI:60240"/>
    </cofactor>
</comment>
<evidence type="ECO:0000256" key="7">
    <source>
        <dbReference type="ARBA" id="ARBA00023242"/>
    </source>
</evidence>
<evidence type="ECO:0000313" key="11">
    <source>
        <dbReference type="Proteomes" id="UP000069272"/>
    </source>
</evidence>
<sequence length="393" mass="45375">MDNNIDEEDLLLLTIALLPTKKRLWVHPINKKRVQRGEYHRLCRELECYEDRFFIYFRMSRNSFEDLFNLLNSSITRQTTNLRTPIEPRERLAICLRYIATGDSFQTIAFSFRLGRSTVSAIVKEVCEAIWNILQPIVLPQPTRQTWMQSADGYNRLWGFPNCVGSIDGKHVKIKCPANSGSDYHCYKGFFSVVLLAVVDPNYKFIIVDIGAYGRESDSTIFRESNFYAQYIATNQLPPPKMLPGTYNSVPHVLVGDEGFALQPQLMRPYPRATIVTDSRKKLYNAQLSRARRVVENVFGILTMKWRVFLRPIECKPSTADKIIKAACCLHNYIAEKHSPSPPPTEQENRNETETQTGLITISHTNNRSTQEALEIRETFADYFYTTRYQSTL</sequence>
<evidence type="ECO:0000256" key="3">
    <source>
        <dbReference type="ARBA" id="ARBA00006958"/>
    </source>
</evidence>
<evidence type="ECO:0000259" key="9">
    <source>
        <dbReference type="Pfam" id="PF26138"/>
    </source>
</evidence>
<proteinExistence type="inferred from homology"/>
<dbReference type="InterPro" id="IPR027806">
    <property type="entry name" value="HARBI1_dom"/>
</dbReference>
<organism evidence="10 11">
    <name type="scientific">Anopheles albimanus</name>
    <name type="common">New world malaria mosquito</name>
    <dbReference type="NCBI Taxonomy" id="7167"/>
    <lineage>
        <taxon>Eukaryota</taxon>
        <taxon>Metazoa</taxon>
        <taxon>Ecdysozoa</taxon>
        <taxon>Arthropoda</taxon>
        <taxon>Hexapoda</taxon>
        <taxon>Insecta</taxon>
        <taxon>Pterygota</taxon>
        <taxon>Neoptera</taxon>
        <taxon>Endopterygota</taxon>
        <taxon>Diptera</taxon>
        <taxon>Nematocera</taxon>
        <taxon>Culicoidea</taxon>
        <taxon>Culicidae</taxon>
        <taxon>Anophelinae</taxon>
        <taxon>Anopheles</taxon>
    </lineage>
</organism>
<dbReference type="GO" id="GO:0046872">
    <property type="term" value="F:metal ion binding"/>
    <property type="evidence" value="ECO:0007669"/>
    <property type="project" value="UniProtKB-KW"/>
</dbReference>
<name>A0A182F8H5_ANOAL</name>
<evidence type="ECO:0000256" key="6">
    <source>
        <dbReference type="ARBA" id="ARBA00022801"/>
    </source>
</evidence>
<reference evidence="10" key="2">
    <citation type="submission" date="2022-08" db="UniProtKB">
        <authorList>
            <consortium name="EnsemblMetazoa"/>
        </authorList>
    </citation>
    <scope>IDENTIFICATION</scope>
    <source>
        <strain evidence="10">STECLA/ALBI9_A</strain>
    </source>
</reference>
<evidence type="ECO:0000259" key="8">
    <source>
        <dbReference type="Pfam" id="PF13359"/>
    </source>
</evidence>
<dbReference type="VEuPathDB" id="VectorBase:AALB002799"/>
<keyword evidence="5" id="KW-0479">Metal-binding</keyword>
<feature type="domain" description="DUF8040" evidence="9">
    <location>
        <begin position="46"/>
        <end position="131"/>
    </location>
</feature>
<evidence type="ECO:0000256" key="5">
    <source>
        <dbReference type="ARBA" id="ARBA00022723"/>
    </source>
</evidence>
<evidence type="ECO:0000256" key="2">
    <source>
        <dbReference type="ARBA" id="ARBA00004123"/>
    </source>
</evidence>
<dbReference type="VEuPathDB" id="VectorBase:AALB20_037908"/>
<dbReference type="InterPro" id="IPR058353">
    <property type="entry name" value="DUF8040"/>
</dbReference>
<keyword evidence="4" id="KW-0540">Nuclease</keyword>
<keyword evidence="6" id="KW-0378">Hydrolase</keyword>
<dbReference type="STRING" id="7167.A0A182F8H5"/>
<evidence type="ECO:0000313" key="10">
    <source>
        <dbReference type="EnsemblMetazoa" id="AALB002799-PA"/>
    </source>
</evidence>
<evidence type="ECO:0000256" key="1">
    <source>
        <dbReference type="ARBA" id="ARBA00001968"/>
    </source>
</evidence>
<dbReference type="GO" id="GO:0005634">
    <property type="term" value="C:nucleus"/>
    <property type="evidence" value="ECO:0007669"/>
    <property type="project" value="UniProtKB-SubCell"/>
</dbReference>
<reference evidence="10 11" key="1">
    <citation type="journal article" date="2017" name="G3 (Bethesda)">
        <title>The Physical Genome Mapping of Anopheles albimanus Corrected Scaffold Misassemblies and Identified Interarm Rearrangements in Genus Anopheles.</title>
        <authorList>
            <person name="Artemov G.N."/>
            <person name="Peery A.N."/>
            <person name="Jiang X."/>
            <person name="Tu Z."/>
            <person name="Stegniy V.N."/>
            <person name="Sharakhova M.V."/>
            <person name="Sharakhov I.V."/>
        </authorList>
    </citation>
    <scope>NUCLEOTIDE SEQUENCE [LARGE SCALE GENOMIC DNA]</scope>
    <source>
        <strain evidence="10 11">ALBI9_A</strain>
    </source>
</reference>
<dbReference type="GO" id="GO:0004518">
    <property type="term" value="F:nuclease activity"/>
    <property type="evidence" value="ECO:0007669"/>
    <property type="project" value="UniProtKB-KW"/>
</dbReference>
<dbReference type="Pfam" id="PF13359">
    <property type="entry name" value="DDE_Tnp_4"/>
    <property type="match status" value="1"/>
</dbReference>
<evidence type="ECO:0000256" key="4">
    <source>
        <dbReference type="ARBA" id="ARBA00022722"/>
    </source>
</evidence>
<protein>
    <submittedName>
        <fullName evidence="10">DDE Tnp4 domain-containing protein</fullName>
    </submittedName>
</protein>
<dbReference type="EnsemblMetazoa" id="AALB002799-RA">
    <property type="protein sequence ID" value="AALB002799-PA"/>
    <property type="gene ID" value="AALB002799"/>
</dbReference>
<comment type="similarity">
    <text evidence="3">Belongs to the HARBI1 family.</text>
</comment>
<keyword evidence="11" id="KW-1185">Reference proteome</keyword>
<comment type="subcellular location">
    <subcellularLocation>
        <location evidence="2">Nucleus</location>
    </subcellularLocation>
</comment>
<dbReference type="AlphaFoldDB" id="A0A182F8H5"/>
<feature type="domain" description="DDE Tnp4" evidence="8">
    <location>
        <begin position="167"/>
        <end position="332"/>
    </location>
</feature>
<dbReference type="Pfam" id="PF26138">
    <property type="entry name" value="DUF8040"/>
    <property type="match status" value="1"/>
</dbReference>